<dbReference type="EMBL" id="AP014936">
    <property type="protein sequence ID" value="BAU47918.1"/>
    <property type="molecule type" value="Genomic_DNA"/>
</dbReference>
<feature type="domain" description="Glycosyltransferase subfamily 4-like N-terminal" evidence="2">
    <location>
        <begin position="20"/>
        <end position="175"/>
    </location>
</feature>
<dbReference type="InterPro" id="IPR001296">
    <property type="entry name" value="Glyco_trans_1"/>
</dbReference>
<keyword evidence="4" id="KW-1185">Reference proteome</keyword>
<dbReference type="Proteomes" id="UP000218899">
    <property type="component" value="Chromosome"/>
</dbReference>
<sequence length="383" mass="41111">MRLPEEPIKVVHVIDELPPDGAERLLVDVVKRGSSGFRYSVLCLVRGGTLVDELEAFGVPVFVLGRRGKFDASLLVRLARWLRRERPAVVHTHLFTADAWGRAAARLAGVPAVFSTVHSTNLWKGGIHRLIDRVLGRLSTRVIACSPEVGERLVKHDRIPADRVVVVPNGIDLRRFGAVNPGGVRAELGVPAGLPVLIVVGRLHEAKGHADLLAALTRVRKETIDFRCLFVGSGELREQLEADVERRGLKDQVRFLGQRSDVPRLLAASDVVVIPSRWEGLPIALLEAMAMAKAVVATAVGGIPDAIEDGENGLLVPVGDAGALAGALGRLLRDASLRSRLGQAAGALVRRRYDVAATALAYEGLYRTALARQALAHDAGSSG</sequence>
<evidence type="ECO:0000313" key="3">
    <source>
        <dbReference type="EMBL" id="BAU47918.1"/>
    </source>
</evidence>
<dbReference type="Pfam" id="PF00534">
    <property type="entry name" value="Glycos_transf_1"/>
    <property type="match status" value="1"/>
</dbReference>
<dbReference type="RefSeq" id="WP_197703394.1">
    <property type="nucleotide sequence ID" value="NZ_AP014936.1"/>
</dbReference>
<protein>
    <submittedName>
        <fullName evidence="3">Glycosyltransferase</fullName>
    </submittedName>
</protein>
<feature type="domain" description="Glycosyl transferase family 1" evidence="1">
    <location>
        <begin position="185"/>
        <end position="345"/>
    </location>
</feature>
<organism evidence="3 4">
    <name type="scientific">Sulfurifustis variabilis</name>
    <dbReference type="NCBI Taxonomy" id="1675686"/>
    <lineage>
        <taxon>Bacteria</taxon>
        <taxon>Pseudomonadati</taxon>
        <taxon>Pseudomonadota</taxon>
        <taxon>Gammaproteobacteria</taxon>
        <taxon>Acidiferrobacterales</taxon>
        <taxon>Acidiferrobacteraceae</taxon>
        <taxon>Sulfurifustis</taxon>
    </lineage>
</organism>
<keyword evidence="3" id="KW-0808">Transferase</keyword>
<dbReference type="GO" id="GO:0016757">
    <property type="term" value="F:glycosyltransferase activity"/>
    <property type="evidence" value="ECO:0007669"/>
    <property type="project" value="InterPro"/>
</dbReference>
<name>A0A1B4V306_9GAMM</name>
<dbReference type="SUPFAM" id="SSF53756">
    <property type="entry name" value="UDP-Glycosyltransferase/glycogen phosphorylase"/>
    <property type="match status" value="1"/>
</dbReference>
<dbReference type="Pfam" id="PF13439">
    <property type="entry name" value="Glyco_transf_4"/>
    <property type="match status" value="1"/>
</dbReference>
<reference evidence="3 4" key="1">
    <citation type="submission" date="2015-08" db="EMBL/GenBank/DDBJ databases">
        <title>Complete genome sequence of Sulfurifustis variabilis.</title>
        <authorList>
            <person name="Miura A."/>
            <person name="Kojima H."/>
            <person name="Fukui M."/>
        </authorList>
    </citation>
    <scope>NUCLEOTIDE SEQUENCE [LARGE SCALE GENOMIC DNA]</scope>
    <source>
        <strain evidence="4">skN76</strain>
    </source>
</reference>
<gene>
    <name evidence="3" type="ORF">SVA_1351</name>
</gene>
<accession>A0A1B4V306</accession>
<dbReference type="Gene3D" id="3.40.50.2000">
    <property type="entry name" value="Glycogen Phosphorylase B"/>
    <property type="match status" value="2"/>
</dbReference>
<evidence type="ECO:0000313" key="4">
    <source>
        <dbReference type="Proteomes" id="UP000218899"/>
    </source>
</evidence>
<dbReference type="InterPro" id="IPR028098">
    <property type="entry name" value="Glyco_trans_4-like_N"/>
</dbReference>
<dbReference type="AlphaFoldDB" id="A0A1B4V306"/>
<proteinExistence type="predicted"/>
<dbReference type="PANTHER" id="PTHR12526">
    <property type="entry name" value="GLYCOSYLTRANSFERASE"/>
    <property type="match status" value="1"/>
</dbReference>
<evidence type="ECO:0000259" key="2">
    <source>
        <dbReference type="Pfam" id="PF13439"/>
    </source>
</evidence>
<dbReference type="GO" id="GO:1901135">
    <property type="term" value="P:carbohydrate derivative metabolic process"/>
    <property type="evidence" value="ECO:0007669"/>
    <property type="project" value="UniProtKB-ARBA"/>
</dbReference>
<dbReference type="KEGG" id="sva:SVA_1351"/>
<evidence type="ECO:0000259" key="1">
    <source>
        <dbReference type="Pfam" id="PF00534"/>
    </source>
</evidence>